<gene>
    <name evidence="1" type="ORF">SAMN05421630_101453</name>
</gene>
<dbReference type="OrthoDB" id="8856297at2"/>
<proteinExistence type="predicted"/>
<dbReference type="KEGG" id="pmad:BAY61_10445"/>
<dbReference type="Pfam" id="PF17645">
    <property type="entry name" value="Amdase"/>
    <property type="match status" value="1"/>
</dbReference>
<organism evidence="1 2">
    <name type="scientific">Prauserella marina</name>
    <dbReference type="NCBI Taxonomy" id="530584"/>
    <lineage>
        <taxon>Bacteria</taxon>
        <taxon>Bacillati</taxon>
        <taxon>Actinomycetota</taxon>
        <taxon>Actinomycetes</taxon>
        <taxon>Pseudonocardiales</taxon>
        <taxon>Pseudonocardiaceae</taxon>
        <taxon>Prauserella</taxon>
    </lineage>
</organism>
<reference evidence="1 2" key="1">
    <citation type="submission" date="2016-10" db="EMBL/GenBank/DDBJ databases">
        <authorList>
            <person name="de Groot N.N."/>
        </authorList>
    </citation>
    <scope>NUCLEOTIDE SEQUENCE [LARGE SCALE GENOMIC DNA]</scope>
    <source>
        <strain evidence="1 2">CGMCC 4.5506</strain>
    </source>
</reference>
<dbReference type="Gene3D" id="3.40.50.12500">
    <property type="match status" value="1"/>
</dbReference>
<keyword evidence="2" id="KW-1185">Reference proteome</keyword>
<dbReference type="EMBL" id="FMZE01000001">
    <property type="protein sequence ID" value="SDC11019.1"/>
    <property type="molecule type" value="Genomic_DNA"/>
</dbReference>
<accession>A0A222VN85</accession>
<dbReference type="Proteomes" id="UP000199494">
    <property type="component" value="Unassembled WGS sequence"/>
</dbReference>
<dbReference type="PANTHER" id="PTHR40267:SF1">
    <property type="entry name" value="BLR3294 PROTEIN"/>
    <property type="match status" value="1"/>
</dbReference>
<dbReference type="InterPro" id="IPR026286">
    <property type="entry name" value="MaiA/AMDase"/>
</dbReference>
<dbReference type="InterPro" id="IPR053714">
    <property type="entry name" value="Iso_Racemase_Enz_sf"/>
</dbReference>
<evidence type="ECO:0000313" key="2">
    <source>
        <dbReference type="Proteomes" id="UP000199494"/>
    </source>
</evidence>
<protein>
    <submittedName>
        <fullName evidence="1">Arylmalonate decarboxylase</fullName>
    </submittedName>
</protein>
<dbReference type="PANTHER" id="PTHR40267">
    <property type="entry name" value="BLR3294 PROTEIN"/>
    <property type="match status" value="1"/>
</dbReference>
<dbReference type="STRING" id="530584.SAMN05421630_101453"/>
<dbReference type="AlphaFoldDB" id="A0A222VN85"/>
<evidence type="ECO:0000313" key="1">
    <source>
        <dbReference type="EMBL" id="SDC11019.1"/>
    </source>
</evidence>
<sequence>MSVPTVGLVVPPAAGKVPADAAVLYPHSPRFVARGLGLVDMAPHDYDRALGNLDDAVEGLLRAGASAVSLMGTSLSFYRGEAGHADVLRRLDSLTGGLPVSTMAAAVVRALRLLGARDIAVGSAYTGEVATRLAAFLTGEGFRVLAREELAITRIDALSGVGAERLGTLTASLLTAAPSADAVLLSCGGLDTLGVIPSLEHRYGLPVVASSPAGLWDAAGLVAPGVRGRHDSRLFATP</sequence>
<name>A0A222VN85_9PSEU</name>
<dbReference type="RefSeq" id="WP_091795698.1">
    <property type="nucleotide sequence ID" value="NZ_CP016353.1"/>
</dbReference>